<dbReference type="InterPro" id="IPR019591">
    <property type="entry name" value="Mrp/NBP35_ATP-bd"/>
</dbReference>
<dbReference type="RefSeq" id="WP_115792190.1">
    <property type="nucleotide sequence ID" value="NZ_QSLN01000003.1"/>
</dbReference>
<gene>
    <name evidence="7" type="ORF">DXX99_03820</name>
</gene>
<keyword evidence="2 6" id="KW-0547">Nucleotide-binding</keyword>
<sequence>MSDDKKERCAEEGKTCSSCAERGTCEHAKDKPAFDPPHPLSKIKHVIAIMSGKGGVGKSTVTALLAVALTRDGNQVGILDADVTGPSIPKLFGLKGKPEASELGIFAPRTNLLGIRAISMNLFLEREDEPVIWRGPIISNVIRQFWTEVIWGDLDYLLVDLPPGTGDAPLTVMQSLPLDGVIIVSSPQELAVMVVKKAIRMAEIVNIPILGLIENMAYAVCPHCGQKFFPFGEPKGEKVAAEVGIPFLGYLPINPELSQLGDEGKIEEIEHTGLGEVPKILSEQLSRYSRTAQLLFRSHQPQ</sequence>
<organism evidence="7 8">
    <name type="scientific">Ammonifex thiophilus</name>
    <dbReference type="NCBI Taxonomy" id="444093"/>
    <lineage>
        <taxon>Bacteria</taxon>
        <taxon>Bacillati</taxon>
        <taxon>Bacillota</taxon>
        <taxon>Clostridia</taxon>
        <taxon>Thermoanaerobacterales</taxon>
        <taxon>Thermoanaerobacteraceae</taxon>
        <taxon>Ammonifex</taxon>
    </lineage>
</organism>
<dbReference type="PROSITE" id="PS01215">
    <property type="entry name" value="MRP"/>
    <property type="match status" value="1"/>
</dbReference>
<dbReference type="InterPro" id="IPR044304">
    <property type="entry name" value="NUBPL-like"/>
</dbReference>
<dbReference type="PANTHER" id="PTHR42961">
    <property type="entry name" value="IRON-SULFUR PROTEIN NUBPL"/>
    <property type="match status" value="1"/>
</dbReference>
<dbReference type="AlphaFoldDB" id="A0A3D8P5M9"/>
<comment type="function">
    <text evidence="6">Binds and transfers iron-sulfur (Fe-S) clusters to target apoproteins. Can hydrolyze ATP.</text>
</comment>
<keyword evidence="1 6" id="KW-0479">Metal-binding</keyword>
<evidence type="ECO:0000256" key="2">
    <source>
        <dbReference type="ARBA" id="ARBA00022741"/>
    </source>
</evidence>
<comment type="caution">
    <text evidence="7">The sequence shown here is derived from an EMBL/GenBank/DDBJ whole genome shotgun (WGS) entry which is preliminary data.</text>
</comment>
<dbReference type="Gene3D" id="3.40.50.300">
    <property type="entry name" value="P-loop containing nucleotide triphosphate hydrolases"/>
    <property type="match status" value="1"/>
</dbReference>
<dbReference type="InterPro" id="IPR027417">
    <property type="entry name" value="P-loop_NTPase"/>
</dbReference>
<name>A0A3D8P5M9_9THEO</name>
<dbReference type="SUPFAM" id="SSF52540">
    <property type="entry name" value="P-loop containing nucleoside triphosphate hydrolases"/>
    <property type="match status" value="1"/>
</dbReference>
<dbReference type="HAMAP" id="MF_02040">
    <property type="entry name" value="Mrp_NBP35"/>
    <property type="match status" value="1"/>
</dbReference>
<dbReference type="CDD" id="cd02037">
    <property type="entry name" value="Mrp_NBP35"/>
    <property type="match status" value="1"/>
</dbReference>
<dbReference type="GO" id="GO:0016226">
    <property type="term" value="P:iron-sulfur cluster assembly"/>
    <property type="evidence" value="ECO:0007669"/>
    <property type="project" value="InterPro"/>
</dbReference>
<comment type="similarity">
    <text evidence="6">Belongs to the Mrp/NBP35 ATP-binding proteins family.</text>
</comment>
<keyword evidence="8" id="KW-1185">Reference proteome</keyword>
<proteinExistence type="inferred from homology"/>
<dbReference type="InterPro" id="IPR000808">
    <property type="entry name" value="Mrp-like_CS"/>
</dbReference>
<keyword evidence="4 6" id="KW-0408">Iron</keyword>
<evidence type="ECO:0000256" key="3">
    <source>
        <dbReference type="ARBA" id="ARBA00022840"/>
    </source>
</evidence>
<comment type="subunit">
    <text evidence="6">Homodimer.</text>
</comment>
<dbReference type="PANTHER" id="PTHR42961:SF2">
    <property type="entry name" value="IRON-SULFUR PROTEIN NUBPL"/>
    <property type="match status" value="1"/>
</dbReference>
<evidence type="ECO:0000313" key="7">
    <source>
        <dbReference type="EMBL" id="RDV83971.1"/>
    </source>
</evidence>
<accession>A0A3D8P5M9</accession>
<dbReference type="GO" id="GO:0016887">
    <property type="term" value="F:ATP hydrolysis activity"/>
    <property type="evidence" value="ECO:0007669"/>
    <property type="project" value="UniProtKB-UniRule"/>
</dbReference>
<dbReference type="InterPro" id="IPR033756">
    <property type="entry name" value="YlxH/NBP35"/>
</dbReference>
<dbReference type="Pfam" id="PF10609">
    <property type="entry name" value="ParA"/>
    <property type="match status" value="1"/>
</dbReference>
<feature type="binding site" evidence="6">
    <location>
        <begin position="52"/>
        <end position="59"/>
    </location>
    <ligand>
        <name>ATP</name>
        <dbReference type="ChEBI" id="CHEBI:30616"/>
    </ligand>
</feature>
<dbReference type="GO" id="GO:0046872">
    <property type="term" value="F:metal ion binding"/>
    <property type="evidence" value="ECO:0007669"/>
    <property type="project" value="UniProtKB-KW"/>
</dbReference>
<dbReference type="FunFam" id="3.40.50.300:FF:001119">
    <property type="entry name" value="Iron-sulfur cluster carrier protein"/>
    <property type="match status" value="1"/>
</dbReference>
<keyword evidence="5 6" id="KW-0411">Iron-sulfur</keyword>
<evidence type="ECO:0000256" key="5">
    <source>
        <dbReference type="ARBA" id="ARBA00023014"/>
    </source>
</evidence>
<reference evidence="7 8" key="1">
    <citation type="submission" date="2018-08" db="EMBL/GenBank/DDBJ databases">
        <title>Form III RuBisCO-mediated autotrophy in Thermodesulfobium bacteria.</title>
        <authorList>
            <person name="Toshchakov S.V."/>
            <person name="Kublanov I.V."/>
            <person name="Frolov E."/>
            <person name="Bonch-Osmolovskaya E.A."/>
            <person name="Tourova T.P."/>
            <person name="Chernych N.A."/>
            <person name="Lebedinsky A.V."/>
        </authorList>
    </citation>
    <scope>NUCLEOTIDE SEQUENCE [LARGE SCALE GENOMIC DNA]</scope>
    <source>
        <strain evidence="7 8">SR</strain>
    </source>
</reference>
<evidence type="ECO:0000256" key="6">
    <source>
        <dbReference type="HAMAP-Rule" id="MF_02040"/>
    </source>
</evidence>
<evidence type="ECO:0000256" key="4">
    <source>
        <dbReference type="ARBA" id="ARBA00023004"/>
    </source>
</evidence>
<dbReference type="GO" id="GO:0005524">
    <property type="term" value="F:ATP binding"/>
    <property type="evidence" value="ECO:0007669"/>
    <property type="project" value="UniProtKB-UniRule"/>
</dbReference>
<dbReference type="GO" id="GO:0051539">
    <property type="term" value="F:4 iron, 4 sulfur cluster binding"/>
    <property type="evidence" value="ECO:0007669"/>
    <property type="project" value="TreeGrafter"/>
</dbReference>
<dbReference type="Proteomes" id="UP000256329">
    <property type="component" value="Unassembled WGS sequence"/>
</dbReference>
<dbReference type="GO" id="GO:0140663">
    <property type="term" value="F:ATP-dependent FeS chaperone activity"/>
    <property type="evidence" value="ECO:0007669"/>
    <property type="project" value="InterPro"/>
</dbReference>
<dbReference type="EMBL" id="QSLN01000003">
    <property type="protein sequence ID" value="RDV83971.1"/>
    <property type="molecule type" value="Genomic_DNA"/>
</dbReference>
<evidence type="ECO:0000313" key="8">
    <source>
        <dbReference type="Proteomes" id="UP000256329"/>
    </source>
</evidence>
<dbReference type="OrthoDB" id="9809679at2"/>
<protein>
    <recommendedName>
        <fullName evidence="6">Iron-sulfur cluster carrier protein</fullName>
    </recommendedName>
</protein>
<keyword evidence="6" id="KW-0378">Hydrolase</keyword>
<evidence type="ECO:0000256" key="1">
    <source>
        <dbReference type="ARBA" id="ARBA00022723"/>
    </source>
</evidence>
<keyword evidence="3 6" id="KW-0067">ATP-binding</keyword>